<keyword evidence="2" id="KW-0238">DNA-binding</keyword>
<dbReference type="GO" id="GO:0003700">
    <property type="term" value="F:DNA-binding transcription factor activity"/>
    <property type="evidence" value="ECO:0007669"/>
    <property type="project" value="InterPro"/>
</dbReference>
<keyword evidence="1" id="KW-0805">Transcription regulation</keyword>
<evidence type="ECO:0000256" key="3">
    <source>
        <dbReference type="ARBA" id="ARBA00023163"/>
    </source>
</evidence>
<dbReference type="GO" id="GO:0000976">
    <property type="term" value="F:transcription cis-regulatory region binding"/>
    <property type="evidence" value="ECO:0007669"/>
    <property type="project" value="TreeGrafter"/>
</dbReference>
<dbReference type="PANTHER" id="PTHR31079:SF9">
    <property type="entry name" value="SUPPRESSOR OF GAMMA RESPONSE 1"/>
    <property type="match status" value="1"/>
</dbReference>
<dbReference type="InterPro" id="IPR044799">
    <property type="entry name" value="SOG1-like"/>
</dbReference>
<evidence type="ECO:0000256" key="2">
    <source>
        <dbReference type="ARBA" id="ARBA00023125"/>
    </source>
</evidence>
<sequence length="429" mass="48263">MAGPSWLVDGNRIATKIKSACDPAKVTWKSNPTKACPNCQYVIDNNDVAHDWPGLPRGVRFDPTDQEIVWHLLAKVGVGGLKSHPFINEFIPTVENDYGICYTHPGNLPGVKQDGSVFHFFHRAIKAYNSGTRKRRKIQGDDFGDVRWHKTGRTKPVILEGVQKGCKKIMVLYVRVAKGVKTEKTNWVMHQYHLGTGEDEREGEYIISKIFYQQQQGNKGDRNEDNISENIDDMIAKVDPVTPKSVTPDPPGSERPCAEYNLCNETNITNICPDLCEQHADVDRIEDDFLPDFENLNNNDQSKTENHANQVADADDNQAAEEHNWWDSESQHLLDSQQLVEGLSLCDELLRSQSPNRDGSVNERAEGKPCLSDYANLDPEDLKKDLEECQNLVLDPANIELDTPPEFRLSQLDFGSQESFIAFGGKLAD</sequence>
<dbReference type="EMBL" id="GGEC01015182">
    <property type="protein sequence ID" value="MBW95665.1"/>
    <property type="molecule type" value="Transcribed_RNA"/>
</dbReference>
<evidence type="ECO:0000259" key="5">
    <source>
        <dbReference type="PROSITE" id="PS51005"/>
    </source>
</evidence>
<evidence type="ECO:0000313" key="6">
    <source>
        <dbReference type="EMBL" id="MBW95665.1"/>
    </source>
</evidence>
<dbReference type="Gene3D" id="2.170.150.80">
    <property type="entry name" value="NAC domain"/>
    <property type="match status" value="1"/>
</dbReference>
<proteinExistence type="predicted"/>
<evidence type="ECO:0000256" key="4">
    <source>
        <dbReference type="ARBA" id="ARBA00023242"/>
    </source>
</evidence>
<dbReference type="AlphaFoldDB" id="A0A2P2JQB8"/>
<accession>A0A2P2JQB8</accession>
<name>A0A2P2JQB8_RHIMU</name>
<evidence type="ECO:0000256" key="1">
    <source>
        <dbReference type="ARBA" id="ARBA00023015"/>
    </source>
</evidence>
<dbReference type="InterPro" id="IPR036093">
    <property type="entry name" value="NAC_dom_sf"/>
</dbReference>
<dbReference type="SUPFAM" id="SSF101941">
    <property type="entry name" value="NAC domain"/>
    <property type="match status" value="1"/>
</dbReference>
<dbReference type="InterPro" id="IPR003441">
    <property type="entry name" value="NAC-dom"/>
</dbReference>
<dbReference type="PANTHER" id="PTHR31079">
    <property type="entry name" value="NAC DOMAIN-CONTAINING PROTEIN 73"/>
    <property type="match status" value="1"/>
</dbReference>
<reference evidence="6" key="1">
    <citation type="submission" date="2018-02" db="EMBL/GenBank/DDBJ databases">
        <title>Rhizophora mucronata_Transcriptome.</title>
        <authorList>
            <person name="Meera S.P."/>
            <person name="Sreeshan A."/>
            <person name="Augustine A."/>
        </authorList>
    </citation>
    <scope>NUCLEOTIDE SEQUENCE</scope>
    <source>
        <tissue evidence="6">Leaf</tissue>
    </source>
</reference>
<protein>
    <submittedName>
        <fullName evidence="6">NAC transcription factors 7</fullName>
    </submittedName>
</protein>
<dbReference type="PROSITE" id="PS51005">
    <property type="entry name" value="NAC"/>
    <property type="match status" value="1"/>
</dbReference>
<dbReference type="FunFam" id="2.170.150.80:FF:000009">
    <property type="entry name" value="NAC domain-containing protein 8"/>
    <property type="match status" value="1"/>
</dbReference>
<dbReference type="GO" id="GO:0005634">
    <property type="term" value="C:nucleus"/>
    <property type="evidence" value="ECO:0007669"/>
    <property type="project" value="TreeGrafter"/>
</dbReference>
<keyword evidence="3" id="KW-0804">Transcription</keyword>
<keyword evidence="4" id="KW-0539">Nucleus</keyword>
<feature type="domain" description="NAC" evidence="5">
    <location>
        <begin position="55"/>
        <end position="213"/>
    </location>
</feature>
<organism evidence="6">
    <name type="scientific">Rhizophora mucronata</name>
    <name type="common">Asiatic mangrove</name>
    <dbReference type="NCBI Taxonomy" id="61149"/>
    <lineage>
        <taxon>Eukaryota</taxon>
        <taxon>Viridiplantae</taxon>
        <taxon>Streptophyta</taxon>
        <taxon>Embryophyta</taxon>
        <taxon>Tracheophyta</taxon>
        <taxon>Spermatophyta</taxon>
        <taxon>Magnoliopsida</taxon>
        <taxon>eudicotyledons</taxon>
        <taxon>Gunneridae</taxon>
        <taxon>Pentapetalae</taxon>
        <taxon>rosids</taxon>
        <taxon>fabids</taxon>
        <taxon>Malpighiales</taxon>
        <taxon>Rhizophoraceae</taxon>
        <taxon>Rhizophora</taxon>
    </lineage>
</organism>
<dbReference type="Pfam" id="PF02365">
    <property type="entry name" value="NAM"/>
    <property type="match status" value="1"/>
</dbReference>